<gene>
    <name evidence="4" type="ORF">CVV64_18155</name>
</gene>
<evidence type="ECO:0000256" key="3">
    <source>
        <dbReference type="ARBA" id="ARBA00022691"/>
    </source>
</evidence>
<evidence type="ECO:0000313" key="5">
    <source>
        <dbReference type="Proteomes" id="UP000233256"/>
    </source>
</evidence>
<proteinExistence type="predicted"/>
<dbReference type="Pfam" id="PF01596">
    <property type="entry name" value="Methyltransf_3"/>
    <property type="match status" value="1"/>
</dbReference>
<dbReference type="GO" id="GO:0008171">
    <property type="term" value="F:O-methyltransferase activity"/>
    <property type="evidence" value="ECO:0007669"/>
    <property type="project" value="InterPro"/>
</dbReference>
<dbReference type="SUPFAM" id="SSF53335">
    <property type="entry name" value="S-adenosyl-L-methionine-dependent methyltransferases"/>
    <property type="match status" value="1"/>
</dbReference>
<dbReference type="Gene3D" id="3.40.50.150">
    <property type="entry name" value="Vaccinia Virus protein VP39"/>
    <property type="match status" value="1"/>
</dbReference>
<dbReference type="PANTHER" id="PTHR43167">
    <property type="entry name" value="PUTATIVE (AFU_ORTHOLOGUE AFUA_6G01830)-RELATED"/>
    <property type="match status" value="1"/>
</dbReference>
<evidence type="ECO:0000313" key="4">
    <source>
        <dbReference type="EMBL" id="PKK88573.1"/>
    </source>
</evidence>
<dbReference type="PANTHER" id="PTHR43167:SF1">
    <property type="entry name" value="PUTATIVE (AFU_ORTHOLOGUE AFUA_6G01830)-RELATED"/>
    <property type="match status" value="1"/>
</dbReference>
<name>A0A2N1PJQ5_9BACT</name>
<protein>
    <submittedName>
        <fullName evidence="4">O-methyltransferase</fullName>
    </submittedName>
</protein>
<evidence type="ECO:0000256" key="1">
    <source>
        <dbReference type="ARBA" id="ARBA00022603"/>
    </source>
</evidence>
<evidence type="ECO:0000256" key="2">
    <source>
        <dbReference type="ARBA" id="ARBA00022679"/>
    </source>
</evidence>
<dbReference type="EMBL" id="PGXC01000041">
    <property type="protein sequence ID" value="PKK88573.1"/>
    <property type="molecule type" value="Genomic_DNA"/>
</dbReference>
<organism evidence="4 5">
    <name type="scientific">Candidatus Wallbacteria bacterium HGW-Wallbacteria-1</name>
    <dbReference type="NCBI Taxonomy" id="2013854"/>
    <lineage>
        <taxon>Bacteria</taxon>
        <taxon>Candidatus Walliibacteriota</taxon>
    </lineage>
</organism>
<dbReference type="AlphaFoldDB" id="A0A2N1PJQ5"/>
<keyword evidence="1 4" id="KW-0489">Methyltransferase</keyword>
<accession>A0A2N1PJQ5</accession>
<dbReference type="PROSITE" id="PS51682">
    <property type="entry name" value="SAM_OMT_I"/>
    <property type="match status" value="1"/>
</dbReference>
<dbReference type="Proteomes" id="UP000233256">
    <property type="component" value="Unassembled WGS sequence"/>
</dbReference>
<dbReference type="GO" id="GO:0032259">
    <property type="term" value="P:methylation"/>
    <property type="evidence" value="ECO:0007669"/>
    <property type="project" value="UniProtKB-KW"/>
</dbReference>
<sequence length="214" mass="24133">MRDRVKTYIECFVYGDNKQLDHLEKEREITREHRETELMIPPDIGRQAGKLIGLLIRATQAKRVLEFGTCLGYSTLWLAEAVRITGGRLTAIEKENCMCERTMHNLKAAGLTDYVDLILGDAEKEIDKLNPGFDLILQDSDKILYPVMLERTVRLLKINGILIADDALFKPMGMAESLSGATDLYNQLIFKDKRLYSTILPIGDGLAVSVKISD</sequence>
<comment type="caution">
    <text evidence="4">The sequence shown here is derived from an EMBL/GenBank/DDBJ whole genome shotgun (WGS) entry which is preliminary data.</text>
</comment>
<keyword evidence="3" id="KW-0949">S-adenosyl-L-methionine</keyword>
<keyword evidence="2 4" id="KW-0808">Transferase</keyword>
<dbReference type="CDD" id="cd02440">
    <property type="entry name" value="AdoMet_MTases"/>
    <property type="match status" value="1"/>
</dbReference>
<dbReference type="InterPro" id="IPR002935">
    <property type="entry name" value="SAM_O-MeTrfase"/>
</dbReference>
<reference evidence="4 5" key="1">
    <citation type="journal article" date="2017" name="ISME J.">
        <title>Potential for microbial H2 and metal transformations associated with novel bacteria and archaea in deep terrestrial subsurface sediments.</title>
        <authorList>
            <person name="Hernsdorf A.W."/>
            <person name="Amano Y."/>
            <person name="Miyakawa K."/>
            <person name="Ise K."/>
            <person name="Suzuki Y."/>
            <person name="Anantharaman K."/>
            <person name="Probst A."/>
            <person name="Burstein D."/>
            <person name="Thomas B.C."/>
            <person name="Banfield J.F."/>
        </authorList>
    </citation>
    <scope>NUCLEOTIDE SEQUENCE [LARGE SCALE GENOMIC DNA]</scope>
    <source>
        <strain evidence="4">HGW-Wallbacteria-1</strain>
    </source>
</reference>
<dbReference type="InterPro" id="IPR029063">
    <property type="entry name" value="SAM-dependent_MTases_sf"/>
</dbReference>